<sequence length="63" mass="7298">MLLAAGISTRMAAEAELWRYQADKCDETNTNNKDHHVLHHYIRHCFPPQLAEAYTLRSNPHLP</sequence>
<gene>
    <name evidence="1" type="ORF">PANT111_10211</name>
</gene>
<reference evidence="1 2" key="1">
    <citation type="submission" date="2019-10" db="EMBL/GenBank/DDBJ databases">
        <authorList>
            <person name="Karimi E."/>
        </authorList>
    </citation>
    <scope>NUCLEOTIDE SEQUENCE [LARGE SCALE GENOMIC DNA]</scope>
    <source>
        <strain evidence="1">Pantoea sp. 111</strain>
    </source>
</reference>
<dbReference type="EMBL" id="CABWMH010000001">
    <property type="protein sequence ID" value="VXA98782.1"/>
    <property type="molecule type" value="Genomic_DNA"/>
</dbReference>
<dbReference type="AlphaFoldDB" id="A0AAX3IZW0"/>
<protein>
    <recommendedName>
        <fullName evidence="3">Integrase</fullName>
    </recommendedName>
</protein>
<name>A0AAX3IZW0_9GAMM</name>
<dbReference type="Proteomes" id="UP000433737">
    <property type="component" value="Unassembled WGS sequence"/>
</dbReference>
<evidence type="ECO:0000313" key="1">
    <source>
        <dbReference type="EMBL" id="VXA98782.1"/>
    </source>
</evidence>
<organism evidence="1 2">
    <name type="scientific">Pantoea brenneri</name>
    <dbReference type="NCBI Taxonomy" id="472694"/>
    <lineage>
        <taxon>Bacteria</taxon>
        <taxon>Pseudomonadati</taxon>
        <taxon>Pseudomonadota</taxon>
        <taxon>Gammaproteobacteria</taxon>
        <taxon>Enterobacterales</taxon>
        <taxon>Erwiniaceae</taxon>
        <taxon>Pantoea</taxon>
    </lineage>
</organism>
<comment type="caution">
    <text evidence="1">The sequence shown here is derived from an EMBL/GenBank/DDBJ whole genome shotgun (WGS) entry which is preliminary data.</text>
</comment>
<evidence type="ECO:0008006" key="3">
    <source>
        <dbReference type="Google" id="ProtNLM"/>
    </source>
</evidence>
<accession>A0AAX3IZW0</accession>
<proteinExistence type="predicted"/>
<evidence type="ECO:0000313" key="2">
    <source>
        <dbReference type="Proteomes" id="UP000433737"/>
    </source>
</evidence>